<organism evidence="5 6">
    <name type="scientific">Zymobacter palmae</name>
    <dbReference type="NCBI Taxonomy" id="33074"/>
    <lineage>
        <taxon>Bacteria</taxon>
        <taxon>Pseudomonadati</taxon>
        <taxon>Pseudomonadota</taxon>
        <taxon>Gammaproteobacteria</taxon>
        <taxon>Oceanospirillales</taxon>
        <taxon>Halomonadaceae</taxon>
        <taxon>Zymobacter group</taxon>
        <taxon>Zymobacter</taxon>
    </lineage>
</organism>
<dbReference type="InterPro" id="IPR002347">
    <property type="entry name" value="SDR_fam"/>
</dbReference>
<keyword evidence="6" id="KW-1185">Reference proteome</keyword>
<dbReference type="SUPFAM" id="SSF51735">
    <property type="entry name" value="NAD(P)-binding Rossmann-fold domains"/>
    <property type="match status" value="1"/>
</dbReference>
<accession>A0A348HCI6</accession>
<dbReference type="InterPro" id="IPR036291">
    <property type="entry name" value="NAD(P)-bd_dom_sf"/>
</dbReference>
<proteinExistence type="inferred from homology"/>
<dbReference type="PANTHER" id="PTHR24321">
    <property type="entry name" value="DEHYDROGENASES, SHORT CHAIN"/>
    <property type="match status" value="1"/>
</dbReference>
<dbReference type="Proteomes" id="UP000267342">
    <property type="component" value="Chromosome"/>
</dbReference>
<dbReference type="Gene3D" id="3.40.50.720">
    <property type="entry name" value="NAD(P)-binding Rossmann-like Domain"/>
    <property type="match status" value="1"/>
</dbReference>
<keyword evidence="2" id="KW-0560">Oxidoreductase</keyword>
<feature type="domain" description="Ketoreductase" evidence="4">
    <location>
        <begin position="6"/>
        <end position="187"/>
    </location>
</feature>
<protein>
    <submittedName>
        <fullName evidence="5">Dehydrogenases with different specificities</fullName>
    </submittedName>
</protein>
<evidence type="ECO:0000313" key="5">
    <source>
        <dbReference type="EMBL" id="BBG29338.1"/>
    </source>
</evidence>
<dbReference type="PROSITE" id="PS00061">
    <property type="entry name" value="ADH_SHORT"/>
    <property type="match status" value="1"/>
</dbReference>
<dbReference type="KEGG" id="zpl:ZBT109_0550"/>
<dbReference type="EMBL" id="AP018933">
    <property type="protein sequence ID" value="BBG29338.1"/>
    <property type="molecule type" value="Genomic_DNA"/>
</dbReference>
<evidence type="ECO:0000256" key="2">
    <source>
        <dbReference type="ARBA" id="ARBA00023002"/>
    </source>
</evidence>
<evidence type="ECO:0000313" key="6">
    <source>
        <dbReference type="Proteomes" id="UP000267342"/>
    </source>
</evidence>
<name>A0A348HCI6_9GAMM</name>
<dbReference type="RefSeq" id="WP_027704894.1">
    <property type="nucleotide sequence ID" value="NZ_AP018933.1"/>
</dbReference>
<gene>
    <name evidence="5" type="ORF">ZBT109_0550</name>
</gene>
<sequence>MRFKNKVAVVTGATNGIGERVAERLYAEGACVVIASRSAALVEKKARALSHDRQRVLGIACDVADPASVRQMIEQAVAHFGRIDLAVNSAGITGDSGRPIAEQSIDNWNQVMATTLSGVFHCMKYELPQLVAAAGGAIVNLSAVNGLVGIAGLGPYTVAKHGVIGLTQTAALEYACDGIRINAVAPGYVDTPRMHEFPEAVRHGFAEAHPLQRMATVDEVASFILFLLSGDAGFCTGGIFPIDGGYLAR</sequence>
<dbReference type="STRING" id="1123510.GCA_000620025_01512"/>
<dbReference type="Pfam" id="PF13561">
    <property type="entry name" value="adh_short_C2"/>
    <property type="match status" value="1"/>
</dbReference>
<dbReference type="AlphaFoldDB" id="A0A348HCI6"/>
<comment type="similarity">
    <text evidence="1">Belongs to the short-chain dehydrogenases/reductases (SDR) family.</text>
</comment>
<evidence type="ECO:0000259" key="4">
    <source>
        <dbReference type="SMART" id="SM00822"/>
    </source>
</evidence>
<dbReference type="OrthoDB" id="6861885at2"/>
<reference evidence="5 6" key="1">
    <citation type="submission" date="2018-09" db="EMBL/GenBank/DDBJ databases">
        <title>Zymobacter palmae IAM14233 (=T109) whole genome analysis.</title>
        <authorList>
            <person name="Yanase H."/>
        </authorList>
    </citation>
    <scope>NUCLEOTIDE SEQUENCE [LARGE SCALE GENOMIC DNA]</scope>
    <source>
        <strain evidence="5 6">IAM14233</strain>
    </source>
</reference>
<dbReference type="PRINTS" id="PR00080">
    <property type="entry name" value="SDRFAMILY"/>
</dbReference>
<dbReference type="SMART" id="SM00822">
    <property type="entry name" value="PKS_KR"/>
    <property type="match status" value="1"/>
</dbReference>
<dbReference type="InterPro" id="IPR020904">
    <property type="entry name" value="Sc_DH/Rdtase_CS"/>
</dbReference>
<evidence type="ECO:0000256" key="1">
    <source>
        <dbReference type="ARBA" id="ARBA00006484"/>
    </source>
</evidence>
<dbReference type="CDD" id="cd05233">
    <property type="entry name" value="SDR_c"/>
    <property type="match status" value="1"/>
</dbReference>
<dbReference type="PANTHER" id="PTHR24321:SF8">
    <property type="entry name" value="ESTRADIOL 17-BETA-DEHYDROGENASE 8-RELATED"/>
    <property type="match status" value="1"/>
</dbReference>
<dbReference type="FunFam" id="3.40.50.720:FF:000084">
    <property type="entry name" value="Short-chain dehydrogenase reductase"/>
    <property type="match status" value="1"/>
</dbReference>
<dbReference type="GO" id="GO:0016491">
    <property type="term" value="F:oxidoreductase activity"/>
    <property type="evidence" value="ECO:0007669"/>
    <property type="project" value="UniProtKB-KW"/>
</dbReference>
<keyword evidence="3" id="KW-0520">NAD</keyword>
<dbReference type="InterPro" id="IPR057326">
    <property type="entry name" value="KR_dom"/>
</dbReference>
<dbReference type="PRINTS" id="PR00081">
    <property type="entry name" value="GDHRDH"/>
</dbReference>
<evidence type="ECO:0000256" key="3">
    <source>
        <dbReference type="ARBA" id="ARBA00023027"/>
    </source>
</evidence>